<dbReference type="Pfam" id="PF17389">
    <property type="entry name" value="Bac_rhamnosid6H"/>
    <property type="match status" value="1"/>
</dbReference>
<sequence length="659" mass="76381">MIENNQARWLWYPGDFEIRQGLLQNFSREERGYDWPAYWNMDDCHRNVKFKRYYELSEETSFIVYATGIGYAEVNGKKYSLGKEITCQPGKNKIRVFIGNTEGLPAVFIEGEIIKSDLGWVASNFIDESPAGWSSLYLTKDHDPNRVYYECKVVSAVSQVERQGGVLIDYGRAIFGTLAINKLAVNEPVTICYGESESEALDIEMCYYKENQATSKTVPRKRAFRYLFIPNVTSEQVSIDAIHEYLPLQNKATFHSNDELLNKIWSISVETFTLCSGLFFIDGIKRDRWIWSGDAYQSYFINQYLFFDEEINTRTMLALRGQNEMKQHMNTIVDYSILWVIAIENHYMMSGDKTFLKQIYPKMQSMMSYLEAQTNQLGFIYGRKKDWLFIDWSEMDREGTLAAEQILLLKAYQTMQHCADILGEENGYTEKYEQLKENVMTYFWDNDKQAFIDSYESGNRNVTRHANIFAILFDLVDQEKKEQILENVLLNDEITEITTPYFKFFEQDALCKMGQTNQVYQIMCDYWGGMVEKNAVTFWEEYIPEEKGDAIYELYGDPFGKSLCHAWGASPIYLLGRYFAGIKPTSPGYQTFAVEPKLDTFTTLDVQFPIKNGLVKIKKEETQLIVSATKAGGILKFDGKEYPLEVAKECVVMLEPETI</sequence>
<dbReference type="Pfam" id="PF21209">
    <property type="entry name" value="Bac_rhamnosid-like_N"/>
    <property type="match status" value="1"/>
</dbReference>
<gene>
    <name evidence="3" type="ORF">NCTC8129_00615</name>
</gene>
<dbReference type="InterPro" id="IPR048932">
    <property type="entry name" value="Rhamnosid-like_N_bacteroidetes"/>
</dbReference>
<dbReference type="InterPro" id="IPR035396">
    <property type="entry name" value="Bac_rhamnosid6H"/>
</dbReference>
<dbReference type="Gene3D" id="2.60.420.10">
    <property type="entry name" value="Maltose phosphorylase, domain 3"/>
    <property type="match status" value="1"/>
</dbReference>
<feature type="domain" description="Alpha-rhamnosidase-like N-terminal" evidence="2">
    <location>
        <begin position="48"/>
        <end position="229"/>
    </location>
</feature>
<dbReference type="AlphaFoldDB" id="A0A377KJ92"/>
<evidence type="ECO:0000313" key="3">
    <source>
        <dbReference type="EMBL" id="STP28484.1"/>
    </source>
</evidence>
<dbReference type="SUPFAM" id="SSF48208">
    <property type="entry name" value="Six-hairpin glycosidases"/>
    <property type="match status" value="1"/>
</dbReference>
<name>A0A377KJ92_9ENTE</name>
<dbReference type="PANTHER" id="PTHR34987">
    <property type="entry name" value="C, PUTATIVE (AFU_ORTHOLOGUE AFUA_3G02880)-RELATED"/>
    <property type="match status" value="1"/>
</dbReference>
<feature type="domain" description="Alpha-L-rhamnosidase six-hairpin glycosidase" evidence="1">
    <location>
        <begin position="251"/>
        <end position="577"/>
    </location>
</feature>
<dbReference type="InterPro" id="IPR008928">
    <property type="entry name" value="6-hairpin_glycosidase_sf"/>
</dbReference>
<dbReference type="Gene3D" id="1.50.10.10">
    <property type="match status" value="1"/>
</dbReference>
<dbReference type="RefSeq" id="WP_115234740.1">
    <property type="nucleotide sequence ID" value="NZ_UGIF01000002.1"/>
</dbReference>
<reference evidence="3 4" key="1">
    <citation type="submission" date="2018-06" db="EMBL/GenBank/DDBJ databases">
        <authorList>
            <consortium name="Pathogen Informatics"/>
            <person name="Doyle S."/>
        </authorList>
    </citation>
    <scope>NUCLEOTIDE SEQUENCE [LARGE SCALE GENOMIC DNA]</scope>
    <source>
        <strain evidence="3 4">NCTC8129</strain>
    </source>
</reference>
<organism evidence="3 4">
    <name type="scientific">Enterococcus durans</name>
    <dbReference type="NCBI Taxonomy" id="53345"/>
    <lineage>
        <taxon>Bacteria</taxon>
        <taxon>Bacillati</taxon>
        <taxon>Bacillota</taxon>
        <taxon>Bacilli</taxon>
        <taxon>Lactobacillales</taxon>
        <taxon>Enterococcaceae</taxon>
        <taxon>Enterococcus</taxon>
    </lineage>
</organism>
<evidence type="ECO:0000259" key="2">
    <source>
        <dbReference type="Pfam" id="PF21209"/>
    </source>
</evidence>
<dbReference type="PANTHER" id="PTHR34987:SF6">
    <property type="entry name" value="ALPHA-L-RHAMNOSIDASE SIX-HAIRPIN GLYCOSIDASE DOMAIN-CONTAINING PROTEIN"/>
    <property type="match status" value="1"/>
</dbReference>
<dbReference type="Proteomes" id="UP000254070">
    <property type="component" value="Unassembled WGS sequence"/>
</dbReference>
<proteinExistence type="predicted"/>
<accession>A0A377KJ92</accession>
<protein>
    <submittedName>
        <fullName evidence="3">Alpha-L-rhamnosidase</fullName>
    </submittedName>
</protein>
<evidence type="ECO:0000259" key="1">
    <source>
        <dbReference type="Pfam" id="PF17389"/>
    </source>
</evidence>
<dbReference type="GO" id="GO:0005975">
    <property type="term" value="P:carbohydrate metabolic process"/>
    <property type="evidence" value="ECO:0007669"/>
    <property type="project" value="InterPro"/>
</dbReference>
<dbReference type="InterPro" id="IPR012341">
    <property type="entry name" value="6hp_glycosidase-like_sf"/>
</dbReference>
<dbReference type="Gene3D" id="2.60.120.260">
    <property type="entry name" value="Galactose-binding domain-like"/>
    <property type="match status" value="2"/>
</dbReference>
<dbReference type="EMBL" id="UGIF01000002">
    <property type="protein sequence ID" value="STP28484.1"/>
    <property type="molecule type" value="Genomic_DNA"/>
</dbReference>
<evidence type="ECO:0000313" key="4">
    <source>
        <dbReference type="Proteomes" id="UP000254070"/>
    </source>
</evidence>